<proteinExistence type="predicted"/>
<comment type="caution">
    <text evidence="10">The sequence shown here is derived from an EMBL/GenBank/DDBJ whole genome shotgun (WGS) entry which is preliminary data.</text>
</comment>
<comment type="subcellular location">
    <subcellularLocation>
        <location evidence="1">Membrane</location>
        <topology evidence="1">Multi-pass membrane protein</topology>
    </subcellularLocation>
</comment>
<sequence length="217" mass="24969">MYSYFFAVFLAFLVWLFLFIIAPQKRKEMVIVGAILTPFVIFDILTVPNYWEPVTLFGIPVGIEGVFFTFLITGIASVIYEVTLRKRYRFNKLNPHSLIIFLVPGLISLLAVYVLKLNIIYLFILAFAFMTLTILSRRKDLAINSIYSSLLFGFIYVSVFNIWIFISPESINWWNKSNLTPVSIGFLPFEEFLFSITLGSFAGPLYEYLSSAVIVKK</sequence>
<evidence type="ECO:0000313" key="11">
    <source>
        <dbReference type="Proteomes" id="UP000745577"/>
    </source>
</evidence>
<evidence type="ECO:0000256" key="2">
    <source>
        <dbReference type="ARBA" id="ARBA00004829"/>
    </source>
</evidence>
<feature type="transmembrane region" description="Helical" evidence="8">
    <location>
        <begin position="6"/>
        <end position="22"/>
    </location>
</feature>
<dbReference type="GO" id="GO:0016117">
    <property type="term" value="P:carotenoid biosynthetic process"/>
    <property type="evidence" value="ECO:0007669"/>
    <property type="project" value="UniProtKB-KW"/>
</dbReference>
<keyword evidence="6 8" id="KW-0472">Membrane</keyword>
<keyword evidence="5 8" id="KW-1133">Transmembrane helix</keyword>
<evidence type="ECO:0000256" key="8">
    <source>
        <dbReference type="SAM" id="Phobius"/>
    </source>
</evidence>
<evidence type="ECO:0000256" key="4">
    <source>
        <dbReference type="ARBA" id="ARBA00022746"/>
    </source>
</evidence>
<keyword evidence="3 8" id="KW-0812">Transmembrane</keyword>
<organism evidence="10 11">
    <name type="scientific">Candidatus Dojkabacteria bacterium</name>
    <dbReference type="NCBI Taxonomy" id="2099670"/>
    <lineage>
        <taxon>Bacteria</taxon>
        <taxon>Candidatus Dojkabacteria</taxon>
    </lineage>
</organism>
<dbReference type="GO" id="GO:0016872">
    <property type="term" value="F:intramolecular lyase activity"/>
    <property type="evidence" value="ECO:0007669"/>
    <property type="project" value="InterPro"/>
</dbReference>
<protein>
    <recommendedName>
        <fullName evidence="9">Lycopene cyclase domain-containing protein</fullName>
    </recommendedName>
</protein>
<dbReference type="GO" id="GO:0045436">
    <property type="term" value="F:lycopene beta cyclase activity"/>
    <property type="evidence" value="ECO:0007669"/>
    <property type="project" value="UniProtKB-ARBA"/>
</dbReference>
<keyword evidence="4" id="KW-0125">Carotenoid biosynthesis</keyword>
<reference evidence="10" key="2">
    <citation type="journal article" date="2021" name="Microbiome">
        <title>Successional dynamics and alternative stable states in a saline activated sludge microbial community over 9 years.</title>
        <authorList>
            <person name="Wang Y."/>
            <person name="Ye J."/>
            <person name="Ju F."/>
            <person name="Liu L."/>
            <person name="Boyd J.A."/>
            <person name="Deng Y."/>
            <person name="Parks D.H."/>
            <person name="Jiang X."/>
            <person name="Yin X."/>
            <person name="Woodcroft B.J."/>
            <person name="Tyson G.W."/>
            <person name="Hugenholtz P."/>
            <person name="Polz M.F."/>
            <person name="Zhang T."/>
        </authorList>
    </citation>
    <scope>NUCLEOTIDE SEQUENCE</scope>
    <source>
        <strain evidence="10">HKST-UBA15</strain>
    </source>
</reference>
<comment type="pathway">
    <text evidence="2">Carotenoid biosynthesis.</text>
</comment>
<feature type="domain" description="Lycopene cyclase" evidence="9">
    <location>
        <begin position="119"/>
        <end position="209"/>
    </location>
</feature>
<evidence type="ECO:0000313" key="10">
    <source>
        <dbReference type="EMBL" id="MCA9379619.1"/>
    </source>
</evidence>
<accession>A0A955I835</accession>
<evidence type="ECO:0000256" key="3">
    <source>
        <dbReference type="ARBA" id="ARBA00022692"/>
    </source>
</evidence>
<feature type="transmembrane region" description="Helical" evidence="8">
    <location>
        <begin position="186"/>
        <end position="209"/>
    </location>
</feature>
<feature type="transmembrane region" description="Helical" evidence="8">
    <location>
        <begin position="93"/>
        <end position="113"/>
    </location>
</feature>
<dbReference type="Pfam" id="PF18916">
    <property type="entry name" value="Lycopene_cyc"/>
    <property type="match status" value="1"/>
</dbReference>
<reference evidence="10" key="1">
    <citation type="submission" date="2020-04" db="EMBL/GenBank/DDBJ databases">
        <authorList>
            <person name="Zhang T."/>
        </authorList>
    </citation>
    <scope>NUCLEOTIDE SEQUENCE</scope>
    <source>
        <strain evidence="10">HKST-UBA15</strain>
    </source>
</reference>
<dbReference type="GO" id="GO:0016020">
    <property type="term" value="C:membrane"/>
    <property type="evidence" value="ECO:0007669"/>
    <property type="project" value="UniProtKB-SubCell"/>
</dbReference>
<feature type="transmembrane region" description="Helical" evidence="8">
    <location>
        <begin position="57"/>
        <end position="81"/>
    </location>
</feature>
<dbReference type="InterPro" id="IPR017825">
    <property type="entry name" value="Lycopene_cyclase_dom"/>
</dbReference>
<dbReference type="Proteomes" id="UP000745577">
    <property type="component" value="Unassembled WGS sequence"/>
</dbReference>
<feature type="transmembrane region" description="Helical" evidence="8">
    <location>
        <begin position="147"/>
        <end position="166"/>
    </location>
</feature>
<evidence type="ECO:0000256" key="1">
    <source>
        <dbReference type="ARBA" id="ARBA00004141"/>
    </source>
</evidence>
<evidence type="ECO:0000259" key="9">
    <source>
        <dbReference type="Pfam" id="PF18916"/>
    </source>
</evidence>
<dbReference type="EMBL" id="JAGQLL010000006">
    <property type="protein sequence ID" value="MCA9379619.1"/>
    <property type="molecule type" value="Genomic_DNA"/>
</dbReference>
<feature type="transmembrane region" description="Helical" evidence="8">
    <location>
        <begin position="29"/>
        <end position="51"/>
    </location>
</feature>
<feature type="transmembrane region" description="Helical" evidence="8">
    <location>
        <begin position="119"/>
        <end position="135"/>
    </location>
</feature>
<dbReference type="AlphaFoldDB" id="A0A955I835"/>
<name>A0A955I835_9BACT</name>
<evidence type="ECO:0000256" key="7">
    <source>
        <dbReference type="ARBA" id="ARBA00023235"/>
    </source>
</evidence>
<evidence type="ECO:0000256" key="6">
    <source>
        <dbReference type="ARBA" id="ARBA00023136"/>
    </source>
</evidence>
<gene>
    <name evidence="10" type="ORF">KC675_00385</name>
</gene>
<evidence type="ECO:0000256" key="5">
    <source>
        <dbReference type="ARBA" id="ARBA00022989"/>
    </source>
</evidence>
<keyword evidence="7" id="KW-0413">Isomerase</keyword>